<comment type="caution">
    <text evidence="1">The sequence shown here is derived from an EMBL/GenBank/DDBJ whole genome shotgun (WGS) entry which is preliminary data.</text>
</comment>
<dbReference type="EMBL" id="JAUSRD010000012">
    <property type="protein sequence ID" value="MDP9895309.1"/>
    <property type="molecule type" value="Genomic_DNA"/>
</dbReference>
<accession>A0AAW8D515</accession>
<gene>
    <name evidence="1" type="ORF">J2W31_004434</name>
</gene>
<proteinExistence type="predicted"/>
<evidence type="ECO:0000313" key="1">
    <source>
        <dbReference type="EMBL" id="MDP9895309.1"/>
    </source>
</evidence>
<dbReference type="Proteomes" id="UP001242045">
    <property type="component" value="Unassembled WGS sequence"/>
</dbReference>
<dbReference type="RefSeq" id="WP_307686033.1">
    <property type="nucleotide sequence ID" value="NZ_JAUSRD010000012.1"/>
</dbReference>
<organism evidence="1 2">
    <name type="scientific">Variovorax boronicumulans</name>
    <dbReference type="NCBI Taxonomy" id="436515"/>
    <lineage>
        <taxon>Bacteria</taxon>
        <taxon>Pseudomonadati</taxon>
        <taxon>Pseudomonadota</taxon>
        <taxon>Betaproteobacteria</taxon>
        <taxon>Burkholderiales</taxon>
        <taxon>Comamonadaceae</taxon>
        <taxon>Variovorax</taxon>
    </lineage>
</organism>
<reference evidence="1" key="1">
    <citation type="submission" date="2023-07" db="EMBL/GenBank/DDBJ databases">
        <title>Sorghum-associated microbial communities from plants grown in Nebraska, USA.</title>
        <authorList>
            <person name="Schachtman D."/>
        </authorList>
    </citation>
    <scope>NUCLEOTIDE SEQUENCE</scope>
    <source>
        <strain evidence="1">DS3754</strain>
    </source>
</reference>
<evidence type="ECO:0000313" key="2">
    <source>
        <dbReference type="Proteomes" id="UP001242045"/>
    </source>
</evidence>
<sequence>MPAALVPVRLRTRIRSTPDHVRPVVPARTLPAEQYEKIRKLTIEKRSGLPLGVFAASDNAFTGLGEQAPVPRVPQLDTVIDTAPPPFTEICHDTK</sequence>
<protein>
    <submittedName>
        <fullName evidence="1">Uncharacterized protein</fullName>
    </submittedName>
</protein>
<name>A0AAW8D515_9BURK</name>
<dbReference type="AlphaFoldDB" id="A0AAW8D515"/>